<evidence type="ECO:0000313" key="2">
    <source>
        <dbReference type="EMBL" id="DAD97346.1"/>
    </source>
</evidence>
<dbReference type="InterPro" id="IPR010572">
    <property type="entry name" value="Tail_dom"/>
</dbReference>
<name>A0A8S5NSQ8_9CAUD</name>
<evidence type="ECO:0000259" key="1">
    <source>
        <dbReference type="Pfam" id="PF06605"/>
    </source>
</evidence>
<reference evidence="2" key="1">
    <citation type="journal article" date="2021" name="Proc. Natl. Acad. Sci. U.S.A.">
        <title>A Catalog of Tens of Thousands of Viruses from Human Metagenomes Reveals Hidden Associations with Chronic Diseases.</title>
        <authorList>
            <person name="Tisza M.J."/>
            <person name="Buck C.B."/>
        </authorList>
    </citation>
    <scope>NUCLEOTIDE SEQUENCE</scope>
    <source>
        <strain evidence="2">Ct1Tj2</strain>
    </source>
</reference>
<sequence>MLISPTLTREAGKAGSLEFTIPLGNIAHSALQKLKTIVEVEQDGKTLWRGRVMSHEMDFYLRQKVYCEGELAYFNDSSLVPYKYTDISIKEFLAKVISNHNGQTDQYKRFALGTVNVFEDGPQESFQTVYMGNCVVEHHRDSDGDNEYWLEDADKRWICDVNSDSVPVGEYINRNNAICVVSYDSTSSYTVERNIAYKNGNFYSLSATQKDSKYIYTIGTTPLTDWKLTDDGTIQLYNSSTGGWSTCTGYYLHDFDASTNEALDFGDGKNFGTTWDILQSELTDVYGGYFSVRYSDDGKTRYLDYLADDGITETNPQPVEFGVNMLDLTNYVKAEDIVTQVIAVGYKSKGWWIFKSTKTISQTAYDFEAQKVYGVITKVIVLDGKASTNQKLLDAANEELRRCQQRYLEGIEVSAVDLHDAGIDVERLGWMKKTRVISKPHGLDTLLLLSKVVEPLDAPQKKRFTFGTSFYSISDLQALSSHKASLAYSMSLSAAGYLNGAK</sequence>
<dbReference type="EMBL" id="BK015238">
    <property type="protein sequence ID" value="DAD97346.1"/>
    <property type="molecule type" value="Genomic_DNA"/>
</dbReference>
<organism evidence="2">
    <name type="scientific">Siphoviridae sp. ct1Tj2</name>
    <dbReference type="NCBI Taxonomy" id="2826271"/>
    <lineage>
        <taxon>Viruses</taxon>
        <taxon>Duplodnaviria</taxon>
        <taxon>Heunggongvirae</taxon>
        <taxon>Uroviricota</taxon>
        <taxon>Caudoviricetes</taxon>
    </lineage>
</organism>
<proteinExistence type="predicted"/>
<protein>
    <submittedName>
        <fullName evidence="2">Endopeptidase tail</fullName>
    </submittedName>
</protein>
<dbReference type="Pfam" id="PF06605">
    <property type="entry name" value="Prophage_tail"/>
    <property type="match status" value="1"/>
</dbReference>
<feature type="domain" description="Tail spike" evidence="1">
    <location>
        <begin position="269"/>
        <end position="478"/>
    </location>
</feature>
<accession>A0A8S5NSQ8</accession>